<dbReference type="PROSITE" id="PS50011">
    <property type="entry name" value="PROTEIN_KINASE_DOM"/>
    <property type="match status" value="1"/>
</dbReference>
<dbReference type="InterPro" id="IPR001611">
    <property type="entry name" value="Leu-rich_rpt"/>
</dbReference>
<dbReference type="Proteomes" id="UP001163823">
    <property type="component" value="Chromosome 1"/>
</dbReference>
<dbReference type="PANTHER" id="PTHR48006">
    <property type="entry name" value="LEUCINE-RICH REPEAT-CONTAINING PROTEIN DDB_G0281931-RELATED"/>
    <property type="match status" value="1"/>
</dbReference>
<dbReference type="Pfam" id="PF00560">
    <property type="entry name" value="LRR_1"/>
    <property type="match status" value="3"/>
</dbReference>
<evidence type="ECO:0000256" key="12">
    <source>
        <dbReference type="ARBA" id="ARBA00022737"/>
    </source>
</evidence>
<keyword evidence="11" id="KW-0732">Signal</keyword>
<dbReference type="PANTHER" id="PTHR48006:SF81">
    <property type="entry name" value="PROTEIN KINASE DOMAIN-CONTAINING PROTEIN"/>
    <property type="match status" value="1"/>
</dbReference>
<keyword evidence="8" id="KW-0433">Leucine-rich repeat</keyword>
<keyword evidence="7" id="KW-0597">Phosphoprotein</keyword>
<proteinExistence type="inferred from homology"/>
<dbReference type="InterPro" id="IPR021720">
    <property type="entry name" value="Malectin_dom"/>
</dbReference>
<evidence type="ECO:0000256" key="7">
    <source>
        <dbReference type="ARBA" id="ARBA00022553"/>
    </source>
</evidence>
<keyword evidence="16 21" id="KW-0472">Membrane</keyword>
<evidence type="ECO:0000256" key="11">
    <source>
        <dbReference type="ARBA" id="ARBA00022729"/>
    </source>
</evidence>
<protein>
    <recommendedName>
        <fullName evidence="4">non-specific serine/threonine protein kinase</fullName>
        <ecNumber evidence="4">2.7.11.1</ecNumber>
    </recommendedName>
</protein>
<evidence type="ECO:0000256" key="19">
    <source>
        <dbReference type="ARBA" id="ARBA00047899"/>
    </source>
</evidence>
<dbReference type="SUPFAM" id="SSF56112">
    <property type="entry name" value="Protein kinase-like (PK-like)"/>
    <property type="match status" value="1"/>
</dbReference>
<dbReference type="FunFam" id="3.80.10.10:FF:001022">
    <property type="entry name" value="Probable LRR receptor-like serine/threonine-protein kinase At1g53420"/>
    <property type="match status" value="1"/>
</dbReference>
<dbReference type="InterPro" id="IPR051824">
    <property type="entry name" value="LRR_Rcpt-Like_S/T_Kinase"/>
</dbReference>
<keyword evidence="6" id="KW-0723">Serine/threonine-protein kinase</keyword>
<dbReference type="Gene3D" id="1.10.510.10">
    <property type="entry name" value="Transferase(Phosphotransferase) domain 1"/>
    <property type="match status" value="1"/>
</dbReference>
<dbReference type="FunFam" id="1.10.510.10:FF:000240">
    <property type="entry name" value="Lectin-domain containing receptor kinase A4.3"/>
    <property type="match status" value="1"/>
</dbReference>
<comment type="caution">
    <text evidence="23">The sequence shown here is derived from an EMBL/GenBank/DDBJ whole genome shotgun (WGS) entry which is preliminary data.</text>
</comment>
<evidence type="ECO:0000256" key="5">
    <source>
        <dbReference type="ARBA" id="ARBA00022475"/>
    </source>
</evidence>
<evidence type="ECO:0000256" key="2">
    <source>
        <dbReference type="ARBA" id="ARBA00008536"/>
    </source>
</evidence>
<dbReference type="PROSITE" id="PS00108">
    <property type="entry name" value="PROTEIN_KINASE_ST"/>
    <property type="match status" value="1"/>
</dbReference>
<dbReference type="GO" id="GO:0002229">
    <property type="term" value="P:defense response to oomycetes"/>
    <property type="evidence" value="ECO:0007669"/>
    <property type="project" value="UniProtKB-ARBA"/>
</dbReference>
<keyword evidence="15 21" id="KW-1133">Transmembrane helix</keyword>
<dbReference type="FunFam" id="2.60.120.430:FF:000004">
    <property type="entry name" value="Putative leucine-rich repeat receptor-like serine/threonine-protein kinase"/>
    <property type="match status" value="1"/>
</dbReference>
<dbReference type="SUPFAM" id="SSF52058">
    <property type="entry name" value="L domain-like"/>
    <property type="match status" value="1"/>
</dbReference>
<evidence type="ECO:0000256" key="3">
    <source>
        <dbReference type="ARBA" id="ARBA00010217"/>
    </source>
</evidence>
<feature type="transmembrane region" description="Helical" evidence="21">
    <location>
        <begin position="556"/>
        <end position="582"/>
    </location>
</feature>
<dbReference type="EMBL" id="JARAOO010000001">
    <property type="protein sequence ID" value="KAJ7981875.1"/>
    <property type="molecule type" value="Genomic_DNA"/>
</dbReference>
<keyword evidence="24" id="KW-1185">Reference proteome</keyword>
<dbReference type="Gene3D" id="2.60.120.430">
    <property type="entry name" value="Galactose-binding lectin"/>
    <property type="match status" value="1"/>
</dbReference>
<keyword evidence="18" id="KW-0325">Glycoprotein</keyword>
<comment type="catalytic activity">
    <reaction evidence="19">
        <text>L-threonyl-[protein] + ATP = O-phospho-L-threonyl-[protein] + ADP + H(+)</text>
        <dbReference type="Rhea" id="RHEA:46608"/>
        <dbReference type="Rhea" id="RHEA-COMP:11060"/>
        <dbReference type="Rhea" id="RHEA-COMP:11605"/>
        <dbReference type="ChEBI" id="CHEBI:15378"/>
        <dbReference type="ChEBI" id="CHEBI:30013"/>
        <dbReference type="ChEBI" id="CHEBI:30616"/>
        <dbReference type="ChEBI" id="CHEBI:61977"/>
        <dbReference type="ChEBI" id="CHEBI:456216"/>
        <dbReference type="EC" id="2.7.11.1"/>
    </reaction>
</comment>
<comment type="subcellular location">
    <subcellularLocation>
        <location evidence="1">Cell membrane</location>
        <topology evidence="1">Single-pass type I membrane protein</topology>
    </subcellularLocation>
</comment>
<keyword evidence="9" id="KW-0808">Transferase</keyword>
<keyword evidence="5" id="KW-1003">Cell membrane</keyword>
<evidence type="ECO:0000256" key="17">
    <source>
        <dbReference type="ARBA" id="ARBA00023170"/>
    </source>
</evidence>
<evidence type="ECO:0000256" key="8">
    <source>
        <dbReference type="ARBA" id="ARBA00022614"/>
    </source>
</evidence>
<evidence type="ECO:0000256" key="1">
    <source>
        <dbReference type="ARBA" id="ARBA00004251"/>
    </source>
</evidence>
<evidence type="ECO:0000259" key="22">
    <source>
        <dbReference type="PROSITE" id="PS50011"/>
    </source>
</evidence>
<organism evidence="23 24">
    <name type="scientific">Quillaja saponaria</name>
    <name type="common">Soap bark tree</name>
    <dbReference type="NCBI Taxonomy" id="32244"/>
    <lineage>
        <taxon>Eukaryota</taxon>
        <taxon>Viridiplantae</taxon>
        <taxon>Streptophyta</taxon>
        <taxon>Embryophyta</taxon>
        <taxon>Tracheophyta</taxon>
        <taxon>Spermatophyta</taxon>
        <taxon>Magnoliopsida</taxon>
        <taxon>eudicotyledons</taxon>
        <taxon>Gunneridae</taxon>
        <taxon>Pentapetalae</taxon>
        <taxon>rosids</taxon>
        <taxon>fabids</taxon>
        <taxon>Fabales</taxon>
        <taxon>Quillajaceae</taxon>
        <taxon>Quillaja</taxon>
    </lineage>
</organism>
<dbReference type="InterPro" id="IPR000719">
    <property type="entry name" value="Prot_kinase_dom"/>
</dbReference>
<comment type="catalytic activity">
    <reaction evidence="20">
        <text>L-seryl-[protein] + ATP = O-phospho-L-seryl-[protein] + ADP + H(+)</text>
        <dbReference type="Rhea" id="RHEA:17989"/>
        <dbReference type="Rhea" id="RHEA-COMP:9863"/>
        <dbReference type="Rhea" id="RHEA-COMP:11604"/>
        <dbReference type="ChEBI" id="CHEBI:15378"/>
        <dbReference type="ChEBI" id="CHEBI:29999"/>
        <dbReference type="ChEBI" id="CHEBI:30616"/>
        <dbReference type="ChEBI" id="CHEBI:83421"/>
        <dbReference type="ChEBI" id="CHEBI:456216"/>
        <dbReference type="EC" id="2.7.11.1"/>
    </reaction>
</comment>
<keyword evidence="10 21" id="KW-0812">Transmembrane</keyword>
<feature type="domain" description="Protein kinase" evidence="22">
    <location>
        <begin position="600"/>
        <end position="819"/>
    </location>
</feature>
<gene>
    <name evidence="23" type="ORF">O6P43_001081</name>
</gene>
<evidence type="ECO:0000313" key="24">
    <source>
        <dbReference type="Proteomes" id="UP001163823"/>
    </source>
</evidence>
<dbReference type="GO" id="GO:0004674">
    <property type="term" value="F:protein serine/threonine kinase activity"/>
    <property type="evidence" value="ECO:0007669"/>
    <property type="project" value="UniProtKB-KW"/>
</dbReference>
<keyword evidence="13" id="KW-0547">Nucleotide-binding</keyword>
<reference evidence="23 24" key="1">
    <citation type="journal article" date="2023" name="Science">
        <title>Elucidation of the pathway for biosynthesis of saponin adjuvants from the soapbark tree.</title>
        <authorList>
            <person name="Reed J."/>
            <person name="Orme A."/>
            <person name="El-Demerdash A."/>
            <person name="Owen C."/>
            <person name="Martin L.B.B."/>
            <person name="Misra R.C."/>
            <person name="Kikuchi S."/>
            <person name="Rejzek M."/>
            <person name="Martin A.C."/>
            <person name="Harkess A."/>
            <person name="Leebens-Mack J."/>
            <person name="Louveau T."/>
            <person name="Stephenson M.J."/>
            <person name="Osbourn A."/>
        </authorList>
    </citation>
    <scope>NUCLEOTIDE SEQUENCE [LARGE SCALE GENOMIC DNA]</scope>
    <source>
        <strain evidence="23">S10</strain>
    </source>
</reference>
<dbReference type="EC" id="2.7.11.1" evidence="4"/>
<accession>A0AAD7QIB1</accession>
<keyword evidence="12" id="KW-0677">Repeat</keyword>
<evidence type="ECO:0000256" key="18">
    <source>
        <dbReference type="ARBA" id="ARBA00023180"/>
    </source>
</evidence>
<evidence type="ECO:0000256" key="20">
    <source>
        <dbReference type="ARBA" id="ARBA00048679"/>
    </source>
</evidence>
<dbReference type="AlphaFoldDB" id="A0AAD7QIB1"/>
<dbReference type="Pfam" id="PF11721">
    <property type="entry name" value="Malectin"/>
    <property type="match status" value="1"/>
</dbReference>
<dbReference type="GO" id="GO:0005886">
    <property type="term" value="C:plasma membrane"/>
    <property type="evidence" value="ECO:0007669"/>
    <property type="project" value="UniProtKB-SubCell"/>
</dbReference>
<evidence type="ECO:0000313" key="23">
    <source>
        <dbReference type="EMBL" id="KAJ7981875.1"/>
    </source>
</evidence>
<dbReference type="GO" id="GO:0005524">
    <property type="term" value="F:ATP binding"/>
    <property type="evidence" value="ECO:0007669"/>
    <property type="project" value="UniProtKB-KW"/>
</dbReference>
<sequence length="819" mass="90523">MCVYIVQALQDIAKTLGKKDWNFSIDPCSKQPPWFFINASKGHENDVTCNCTFANSTVCHVVSILLKAQRLPGTVPPESELVRLPYVQVIDLTRNYLNGTIPPEWGSMKLVSISLLGNRVSGSIPKELANITTLKSLSIEYNQFSGNLPPKLGNLPQIERMLMSSNNFTGEIPATFAKFTTLKDFRIADNHFSGSIPDFIQNWTNLEKLVIQASGLSGPIPTGISFLAKVNDLRISDLNGTDMTFPLINSMTKLKTLILRSCNIIGPLPEYLGNLTNLSTLDISFNKLSGGIPSNFRSLRKVEYQDLSYSIGAQYCQLQSVNLFANSLKANNSGIVSCLRSIVHCPKTWYSARVNCGGRDVTVNGSKTFDGDTDPAGPAKFFQSSTNWAFSSTGHSIDDDHPSDSYIWTNSSRLPITNSKLYMNARISPISLTYYGFCLGNGIYMVNLHFAEIMFTNDKTYSSLGRRVFDIYIQRKRELVDFNIAYEVGGTGGVGKEVIKRFTAVVTNNTLEIRLYWAGKGTTSIPDEGVYGPLISAISVDSDFILPSEGGHSTSAGAVVAIVAAGAFVFILFMPIEFWAVGVKNTKLFRSKLKQPQITLMLPVKLENGGFGPVYKGFFSDGTIIAVKQLSAKSKQGNREFINEIGMISALQHPHLFKLYGCCVEGDQLLLVYEYMQNNSLAHALFGPEVSQLKLDWPTRYKICVGIARGLAYLHEESRLKIVHRDIKATNVLLDEDLNPKISDFGLAKLDEEDNTHISTRIAGTYGYMAPEYAMHGYLTEKADVYSFGIVALEIVSGRSNTTHRSKKKASIFLIGHIF</sequence>
<keyword evidence="17 23" id="KW-0675">Receptor</keyword>
<evidence type="ECO:0000256" key="10">
    <source>
        <dbReference type="ARBA" id="ARBA00022692"/>
    </source>
</evidence>
<dbReference type="InterPro" id="IPR001245">
    <property type="entry name" value="Ser-Thr/Tyr_kinase_cat_dom"/>
</dbReference>
<dbReference type="KEGG" id="qsa:O6P43_001081"/>
<comment type="similarity">
    <text evidence="3">In the C-terminal section; belongs to the protein kinase superfamily. Ser/Thr protein kinase family.</text>
</comment>
<dbReference type="SMART" id="SM00220">
    <property type="entry name" value="S_TKc"/>
    <property type="match status" value="1"/>
</dbReference>
<comment type="similarity">
    <text evidence="2">In the N-terminal section; belongs to the leguminous lectin family.</text>
</comment>
<evidence type="ECO:0000256" key="16">
    <source>
        <dbReference type="ARBA" id="ARBA00023136"/>
    </source>
</evidence>
<evidence type="ECO:0000256" key="13">
    <source>
        <dbReference type="ARBA" id="ARBA00022741"/>
    </source>
</evidence>
<keyword evidence="23" id="KW-0418">Kinase</keyword>
<evidence type="ECO:0000256" key="9">
    <source>
        <dbReference type="ARBA" id="ARBA00022679"/>
    </source>
</evidence>
<name>A0AAD7QIB1_QUISA</name>
<evidence type="ECO:0000256" key="6">
    <source>
        <dbReference type="ARBA" id="ARBA00022527"/>
    </source>
</evidence>
<dbReference type="InterPro" id="IPR008271">
    <property type="entry name" value="Ser/Thr_kinase_AS"/>
</dbReference>
<evidence type="ECO:0000256" key="14">
    <source>
        <dbReference type="ARBA" id="ARBA00022840"/>
    </source>
</evidence>
<evidence type="ECO:0000256" key="15">
    <source>
        <dbReference type="ARBA" id="ARBA00022989"/>
    </source>
</evidence>
<evidence type="ECO:0000256" key="4">
    <source>
        <dbReference type="ARBA" id="ARBA00012513"/>
    </source>
</evidence>
<evidence type="ECO:0000256" key="21">
    <source>
        <dbReference type="SAM" id="Phobius"/>
    </source>
</evidence>
<dbReference type="InterPro" id="IPR011009">
    <property type="entry name" value="Kinase-like_dom_sf"/>
</dbReference>
<dbReference type="Gene3D" id="3.80.10.10">
    <property type="entry name" value="Ribonuclease Inhibitor"/>
    <property type="match status" value="2"/>
</dbReference>
<dbReference type="Gene3D" id="3.30.200.20">
    <property type="entry name" value="Phosphorylase Kinase, domain 1"/>
    <property type="match status" value="1"/>
</dbReference>
<keyword evidence="14" id="KW-0067">ATP-binding</keyword>
<dbReference type="Pfam" id="PF07714">
    <property type="entry name" value="PK_Tyr_Ser-Thr"/>
    <property type="match status" value="1"/>
</dbReference>
<dbReference type="InterPro" id="IPR032675">
    <property type="entry name" value="LRR_dom_sf"/>
</dbReference>